<keyword evidence="2" id="KW-1185">Reference proteome</keyword>
<dbReference type="Gene3D" id="3.40.720.10">
    <property type="entry name" value="Alkaline Phosphatase, subunit A"/>
    <property type="match status" value="1"/>
</dbReference>
<dbReference type="Proteomes" id="UP000199492">
    <property type="component" value="Unassembled WGS sequence"/>
</dbReference>
<dbReference type="AlphaFoldDB" id="A0A1G7WEH1"/>
<dbReference type="PANTHER" id="PTHR10151:SF120">
    <property type="entry name" value="BIS(5'-ADENOSYL)-TRIPHOSPHATASE"/>
    <property type="match status" value="1"/>
</dbReference>
<dbReference type="InterPro" id="IPR002591">
    <property type="entry name" value="Phosphodiest/P_Trfase"/>
</dbReference>
<protein>
    <submittedName>
        <fullName evidence="1">Predicted pyrophosphatase or phosphodiesterase, AlkP superfamily</fullName>
    </submittedName>
</protein>
<dbReference type="SUPFAM" id="SSF53649">
    <property type="entry name" value="Alkaline phosphatase-like"/>
    <property type="match status" value="1"/>
</dbReference>
<dbReference type="PANTHER" id="PTHR10151">
    <property type="entry name" value="ECTONUCLEOTIDE PYROPHOSPHATASE/PHOSPHODIESTERASE"/>
    <property type="match status" value="1"/>
</dbReference>
<sequence>MYCLSIKYDIMKKQLRYIYCVILTCFGLNLIAAQEAKHLVIISIDGFRPDFYLQDQWPTPNIKDLANNGIASQGVNGIFPTVTYPSHTTLITGVGPDEHGIYYNTKVSEEGTPGNWYYDFESVKAKTLWEAAKNAGLKTASVSWPITVNAPFIDYNIPEIWSFDNPRDRRGATQKYATPEGLFEDAIANATGNLDIDDYNLSSLSMDQNLARIAGYIIRTYTPNLLTIHLPNSDGAQHKNGREGIEVKKAIAGADQAVSTIIDALKKANILEQTNIIITGDHGFYTVHSSMAPNLWLKELGLLDKDTFFLSTGGSAFLHVKNKNDTKTIEKIVEKLEGLPFSIKKAFRIISRDEMTSRGANPNAVLALTANDGFSFNNDREGVLIKAAHGGKHGQYPDTKNIQTGFVAFGPDFKKGILFPEIQMEDIPTLSAYLLGAELESSKGIVYKSMLNSDK</sequence>
<gene>
    <name evidence="1" type="ORF">SAMN04489796_101333</name>
</gene>
<organism evidence="1 2">
    <name type="scientific">Winogradskyella thalassocola</name>
    <dbReference type="NCBI Taxonomy" id="262004"/>
    <lineage>
        <taxon>Bacteria</taxon>
        <taxon>Pseudomonadati</taxon>
        <taxon>Bacteroidota</taxon>
        <taxon>Flavobacteriia</taxon>
        <taxon>Flavobacteriales</taxon>
        <taxon>Flavobacteriaceae</taxon>
        <taxon>Winogradskyella</taxon>
    </lineage>
</organism>
<evidence type="ECO:0000313" key="2">
    <source>
        <dbReference type="Proteomes" id="UP000199492"/>
    </source>
</evidence>
<dbReference type="CDD" id="cd16018">
    <property type="entry name" value="Enpp"/>
    <property type="match status" value="1"/>
</dbReference>
<reference evidence="2" key="1">
    <citation type="submission" date="2016-10" db="EMBL/GenBank/DDBJ databases">
        <authorList>
            <person name="Varghese N."/>
            <person name="Submissions S."/>
        </authorList>
    </citation>
    <scope>NUCLEOTIDE SEQUENCE [LARGE SCALE GENOMIC DNA]</scope>
    <source>
        <strain evidence="2">DSM 15363</strain>
    </source>
</reference>
<dbReference type="STRING" id="262004.SAMN04489796_101333"/>
<evidence type="ECO:0000313" key="1">
    <source>
        <dbReference type="EMBL" id="SDG70234.1"/>
    </source>
</evidence>
<dbReference type="Pfam" id="PF01663">
    <property type="entry name" value="Phosphodiest"/>
    <property type="match status" value="1"/>
</dbReference>
<dbReference type="EMBL" id="FNCZ01000001">
    <property type="protein sequence ID" value="SDG70234.1"/>
    <property type="molecule type" value="Genomic_DNA"/>
</dbReference>
<dbReference type="GO" id="GO:0016787">
    <property type="term" value="F:hydrolase activity"/>
    <property type="evidence" value="ECO:0007669"/>
    <property type="project" value="UniProtKB-ARBA"/>
</dbReference>
<proteinExistence type="predicted"/>
<accession>A0A1G7WEH1</accession>
<name>A0A1G7WEH1_9FLAO</name>
<dbReference type="InterPro" id="IPR017850">
    <property type="entry name" value="Alkaline_phosphatase_core_sf"/>
</dbReference>